<reference evidence="1 2" key="1">
    <citation type="submission" date="2023-04" db="EMBL/GenBank/DDBJ databases">
        <title>Genome of Basidiobolus ranarum AG-B5.</title>
        <authorList>
            <person name="Stajich J.E."/>
            <person name="Carter-House D."/>
            <person name="Gryganskyi A."/>
        </authorList>
    </citation>
    <scope>NUCLEOTIDE SEQUENCE [LARGE SCALE GENOMIC DNA]</scope>
    <source>
        <strain evidence="1 2">AG-B5</strain>
    </source>
</reference>
<name>A0ABR2WJ64_9FUNG</name>
<protein>
    <submittedName>
        <fullName evidence="1">Low-affinity Fe(2+) transport protein</fullName>
    </submittedName>
</protein>
<sequence>MAINNAFAPSFTIHLTAFESPLLIAMSTCENANDKATWSVKKRIWDSLCSPGRQYAVRAAAPTQSVVIGKSEASVFGEYLPESMTICESKKTKSMGSRFFDSFTSFAGSRFTFVSTLAVLLGWAIAGIVLGAPANWQIAIQDGGSIQCYISDSLLMRQQHNQCNKLLTIIAQLRSRNITYKRILRNPQIVQKIHDLKINLQNLQTLEDNIDDAVKLPLENWFDKLCNWVSLLVPHFNGVTCGSSILTLPRPFNSLSVPCSYNTPDAYIWSTSKSASLQLWKLTVS</sequence>
<dbReference type="EMBL" id="JASJQH010001335">
    <property type="protein sequence ID" value="KAK9761560.1"/>
    <property type="molecule type" value="Genomic_DNA"/>
</dbReference>
<evidence type="ECO:0000313" key="2">
    <source>
        <dbReference type="Proteomes" id="UP001479436"/>
    </source>
</evidence>
<evidence type="ECO:0000313" key="1">
    <source>
        <dbReference type="EMBL" id="KAK9761560.1"/>
    </source>
</evidence>
<comment type="caution">
    <text evidence="1">The sequence shown here is derived from an EMBL/GenBank/DDBJ whole genome shotgun (WGS) entry which is preliminary data.</text>
</comment>
<organism evidence="1 2">
    <name type="scientific">Basidiobolus ranarum</name>
    <dbReference type="NCBI Taxonomy" id="34480"/>
    <lineage>
        <taxon>Eukaryota</taxon>
        <taxon>Fungi</taxon>
        <taxon>Fungi incertae sedis</taxon>
        <taxon>Zoopagomycota</taxon>
        <taxon>Entomophthoromycotina</taxon>
        <taxon>Basidiobolomycetes</taxon>
        <taxon>Basidiobolales</taxon>
        <taxon>Basidiobolaceae</taxon>
        <taxon>Basidiobolus</taxon>
    </lineage>
</organism>
<keyword evidence="2" id="KW-1185">Reference proteome</keyword>
<dbReference type="Proteomes" id="UP001479436">
    <property type="component" value="Unassembled WGS sequence"/>
</dbReference>
<proteinExistence type="predicted"/>
<accession>A0ABR2WJ64</accession>
<gene>
    <name evidence="1" type="primary">FET4_4</name>
    <name evidence="1" type="ORF">K7432_013457</name>
</gene>